<protein>
    <submittedName>
        <fullName evidence="2">Uncharacterized protein</fullName>
    </submittedName>
</protein>
<gene>
    <name evidence="2" type="ORF">BGW38_005353</name>
</gene>
<evidence type="ECO:0000313" key="2">
    <source>
        <dbReference type="EMBL" id="KAF9586413.1"/>
    </source>
</evidence>
<keyword evidence="3" id="KW-1185">Reference proteome</keyword>
<evidence type="ECO:0000313" key="3">
    <source>
        <dbReference type="Proteomes" id="UP000780801"/>
    </source>
</evidence>
<proteinExistence type="predicted"/>
<reference evidence="2" key="1">
    <citation type="journal article" date="2020" name="Fungal Divers.">
        <title>Resolving the Mortierellaceae phylogeny through synthesis of multi-gene phylogenetics and phylogenomics.</title>
        <authorList>
            <person name="Vandepol N."/>
            <person name="Liber J."/>
            <person name="Desiro A."/>
            <person name="Na H."/>
            <person name="Kennedy M."/>
            <person name="Barry K."/>
            <person name="Grigoriev I.V."/>
            <person name="Miller A.N."/>
            <person name="O'Donnell K."/>
            <person name="Stajich J.E."/>
            <person name="Bonito G."/>
        </authorList>
    </citation>
    <scope>NUCLEOTIDE SEQUENCE</scope>
    <source>
        <strain evidence="2">KOD1015</strain>
    </source>
</reference>
<feature type="compositionally biased region" description="Polar residues" evidence="1">
    <location>
        <begin position="156"/>
        <end position="175"/>
    </location>
</feature>
<feature type="compositionally biased region" description="Polar residues" evidence="1">
    <location>
        <begin position="464"/>
        <end position="474"/>
    </location>
</feature>
<feature type="region of interest" description="Disordered" evidence="1">
    <location>
        <begin position="280"/>
        <end position="311"/>
    </location>
</feature>
<accession>A0A9P6G2P5</accession>
<dbReference type="AlphaFoldDB" id="A0A9P6G2P5"/>
<feature type="compositionally biased region" description="Polar residues" evidence="1">
    <location>
        <begin position="408"/>
        <end position="422"/>
    </location>
</feature>
<feature type="compositionally biased region" description="Acidic residues" evidence="1">
    <location>
        <begin position="176"/>
        <end position="185"/>
    </location>
</feature>
<feature type="region of interest" description="Disordered" evidence="1">
    <location>
        <begin position="156"/>
        <end position="195"/>
    </location>
</feature>
<feature type="region of interest" description="Disordered" evidence="1">
    <location>
        <begin position="405"/>
        <end position="485"/>
    </location>
</feature>
<dbReference type="Proteomes" id="UP000780801">
    <property type="component" value="Unassembled WGS sequence"/>
</dbReference>
<comment type="caution">
    <text evidence="2">The sequence shown here is derived from an EMBL/GenBank/DDBJ whole genome shotgun (WGS) entry which is preliminary data.</text>
</comment>
<feature type="compositionally biased region" description="Basic and acidic residues" evidence="1">
    <location>
        <begin position="282"/>
        <end position="296"/>
    </location>
</feature>
<sequence length="485" mass="52759">MATLLVVPDAQAILAVDNVSGKASSYLMSSMIRSQSDERAIAITTSSAESFLIRFPCKRSLRGWLNLFSEEDRLVLASRARDHLPSSLTTTHGPPIEWLAGSSRETLPSQLASGRAPLEMLEISPITAPQQTPKTHTIRWDTDTSTTGARTMAVTQSERGDSLISTNPGSQSLSLDSEELTDEQEFSGSGGNHTASNFYARKHPFEVDARLTNRKFIDALALNSRKFNPATSDSGAIAGNIPNPPFKEQVDPYVDLHPLDEDTAELEDLGSTTQTLTRMRTGQHDGLQESRHRNTEPTHLSELSVPQPSWNNTGTIWDGNAGEEVDDDEDDLYDPEFGIGGNGRRRRRYKTRDPIQGTCSSLRGQDLPSYGGREQIAIIPSAEVLSAAAAAVSAGWSEADALAAASSDPNSVWTQLPPTFTTPRGKGSRTRSNSFPLLEGNSSGKPRSRSRDINDEQADIRRGSTGTKNVSSLGSFWREFGRQGK</sequence>
<evidence type="ECO:0000256" key="1">
    <source>
        <dbReference type="SAM" id="MobiDB-lite"/>
    </source>
</evidence>
<organism evidence="2 3">
    <name type="scientific">Lunasporangiospora selenospora</name>
    <dbReference type="NCBI Taxonomy" id="979761"/>
    <lineage>
        <taxon>Eukaryota</taxon>
        <taxon>Fungi</taxon>
        <taxon>Fungi incertae sedis</taxon>
        <taxon>Mucoromycota</taxon>
        <taxon>Mortierellomycotina</taxon>
        <taxon>Mortierellomycetes</taxon>
        <taxon>Mortierellales</taxon>
        <taxon>Mortierellaceae</taxon>
        <taxon>Lunasporangiospora</taxon>
    </lineage>
</organism>
<dbReference type="EMBL" id="JAABOA010000034">
    <property type="protein sequence ID" value="KAF9586413.1"/>
    <property type="molecule type" value="Genomic_DNA"/>
</dbReference>
<feature type="compositionally biased region" description="Basic and acidic residues" evidence="1">
    <location>
        <begin position="449"/>
        <end position="462"/>
    </location>
</feature>
<feature type="compositionally biased region" description="Polar residues" evidence="1">
    <location>
        <begin position="430"/>
        <end position="445"/>
    </location>
</feature>
<feature type="compositionally biased region" description="Acidic residues" evidence="1">
    <location>
        <begin position="324"/>
        <end position="334"/>
    </location>
</feature>
<feature type="region of interest" description="Disordered" evidence="1">
    <location>
        <begin position="324"/>
        <end position="350"/>
    </location>
</feature>
<name>A0A9P6G2P5_9FUNG</name>